<sequence length="376" mass="42780">MPFINNMSSQQSTVVGWQRRDVRGKPAFPTFKPKYATSDSFSNRFPTTGLYRKTISPAQVYTSSSRTSIMRALNGALCGLPDDKTLQIRWRPNADKPAFSLEFLQMYLTRKYGPLTAIYQQAVNSCLVVFENPNSAFMIIKDPKKGSPHGRLFAKWWNPQPQDDSFYKVMKHLEKAAQTKARFNEVMDRVDRIGYISQLHSFSRALSVRNKTFGPSMLPVLVHGQNSKGMFKVITAEREELKPQEKTETSTIIGSTSTLVPDAETTRIKNVTSNDEFKSIVLQTSLVLVKFHAQWCGPCKVIAPMLDHLSKEYTKVTFLAVDTDELEETVDFCNIVVLPTFQFYIKGRLVDELRGNAVEVLKEKLSNMERFMAEED</sequence>
<evidence type="ECO:0000259" key="2">
    <source>
        <dbReference type="PROSITE" id="PS51352"/>
    </source>
</evidence>
<keyword evidence="4" id="KW-1185">Reference proteome</keyword>
<accession>A0AAE0XPY9</accession>
<evidence type="ECO:0000313" key="4">
    <source>
        <dbReference type="Proteomes" id="UP001283361"/>
    </source>
</evidence>
<dbReference type="PANTHER" id="PTHR46115">
    <property type="entry name" value="THIOREDOXIN-LIKE PROTEIN 1"/>
    <property type="match status" value="1"/>
</dbReference>
<dbReference type="Pfam" id="PF00085">
    <property type="entry name" value="Thioredoxin"/>
    <property type="match status" value="1"/>
</dbReference>
<dbReference type="InterPro" id="IPR017937">
    <property type="entry name" value="Thioredoxin_CS"/>
</dbReference>
<dbReference type="AlphaFoldDB" id="A0AAE0XPY9"/>
<evidence type="ECO:0000256" key="1">
    <source>
        <dbReference type="ARBA" id="ARBA00023157"/>
    </source>
</evidence>
<feature type="domain" description="Thioredoxin" evidence="2">
    <location>
        <begin position="254"/>
        <end position="376"/>
    </location>
</feature>
<gene>
    <name evidence="3" type="ORF">RRG08_042619</name>
</gene>
<dbReference type="SUPFAM" id="SSF52833">
    <property type="entry name" value="Thioredoxin-like"/>
    <property type="match status" value="1"/>
</dbReference>
<evidence type="ECO:0000313" key="3">
    <source>
        <dbReference type="EMBL" id="KAK3702630.1"/>
    </source>
</evidence>
<name>A0AAE0XPY9_9GAST</name>
<comment type="caution">
    <text evidence="3">The sequence shown here is derived from an EMBL/GenBank/DDBJ whole genome shotgun (WGS) entry which is preliminary data.</text>
</comment>
<proteinExistence type="predicted"/>
<dbReference type="EMBL" id="JAWDGP010007852">
    <property type="protein sequence ID" value="KAK3702630.1"/>
    <property type="molecule type" value="Genomic_DNA"/>
</dbReference>
<dbReference type="InterPro" id="IPR036249">
    <property type="entry name" value="Thioredoxin-like_sf"/>
</dbReference>
<organism evidence="3 4">
    <name type="scientific">Elysia crispata</name>
    <name type="common">lettuce slug</name>
    <dbReference type="NCBI Taxonomy" id="231223"/>
    <lineage>
        <taxon>Eukaryota</taxon>
        <taxon>Metazoa</taxon>
        <taxon>Spiralia</taxon>
        <taxon>Lophotrochozoa</taxon>
        <taxon>Mollusca</taxon>
        <taxon>Gastropoda</taxon>
        <taxon>Heterobranchia</taxon>
        <taxon>Euthyneura</taxon>
        <taxon>Panpulmonata</taxon>
        <taxon>Sacoglossa</taxon>
        <taxon>Placobranchoidea</taxon>
        <taxon>Plakobranchidae</taxon>
        <taxon>Elysia</taxon>
    </lineage>
</organism>
<dbReference type="Gene3D" id="3.40.30.10">
    <property type="entry name" value="Glutaredoxin"/>
    <property type="match status" value="1"/>
</dbReference>
<dbReference type="PROSITE" id="PS51352">
    <property type="entry name" value="THIOREDOXIN_2"/>
    <property type="match status" value="1"/>
</dbReference>
<dbReference type="Proteomes" id="UP001283361">
    <property type="component" value="Unassembled WGS sequence"/>
</dbReference>
<reference evidence="3" key="1">
    <citation type="journal article" date="2023" name="G3 (Bethesda)">
        <title>A reference genome for the long-term kleptoplast-retaining sea slug Elysia crispata morphotype clarki.</title>
        <authorList>
            <person name="Eastman K.E."/>
            <person name="Pendleton A.L."/>
            <person name="Shaikh M.A."/>
            <person name="Suttiyut T."/>
            <person name="Ogas R."/>
            <person name="Tomko P."/>
            <person name="Gavelis G."/>
            <person name="Widhalm J.R."/>
            <person name="Wisecaver J.H."/>
        </authorList>
    </citation>
    <scope>NUCLEOTIDE SEQUENCE</scope>
    <source>
        <strain evidence="3">ECLA1</strain>
    </source>
</reference>
<dbReference type="PROSITE" id="PS00194">
    <property type="entry name" value="THIOREDOXIN_1"/>
    <property type="match status" value="1"/>
</dbReference>
<dbReference type="InterPro" id="IPR013766">
    <property type="entry name" value="Thioredoxin_domain"/>
</dbReference>
<keyword evidence="1" id="KW-1015">Disulfide bond</keyword>
<protein>
    <recommendedName>
        <fullName evidence="2">Thioredoxin domain-containing protein</fullName>
    </recommendedName>
</protein>
<dbReference type="CDD" id="cd02947">
    <property type="entry name" value="TRX_family"/>
    <property type="match status" value="1"/>
</dbReference>